<dbReference type="RefSeq" id="WP_036058572.1">
    <property type="nucleotide sequence ID" value="NZ_CP011102.1"/>
</dbReference>
<protein>
    <submittedName>
        <fullName evidence="1">Uncharacterized protein</fullName>
    </submittedName>
</protein>
<dbReference type="EMBL" id="CP011102">
    <property type="protein sequence ID" value="AQY50476.1"/>
    <property type="molecule type" value="Genomic_DNA"/>
</dbReference>
<sequence length="86" mass="9622">MTKELSEGTAVEFMQDGQGYCYTLVSDADIDNSPTFETLTEAVQDFKETVAEKYTAEARTNQQIISEFEEWDGDVENLLLLQEGGS</sequence>
<dbReference type="KEGG" id="lwi:UE46_05165"/>
<accession>A0A1S7FYZ6</accession>
<evidence type="ECO:0000313" key="1">
    <source>
        <dbReference type="EMBL" id="AQY50476.1"/>
    </source>
</evidence>
<name>A0A1S7FSQ8_9LIST</name>
<dbReference type="AlphaFoldDB" id="A0A1S7FSQ8"/>
<accession>A0A1S7FSQ8</accession>
<organism evidence="1 2">
    <name type="scientific">Listeria weihenstephanensis</name>
    <dbReference type="NCBI Taxonomy" id="1006155"/>
    <lineage>
        <taxon>Bacteria</taxon>
        <taxon>Bacillati</taxon>
        <taxon>Bacillota</taxon>
        <taxon>Bacilli</taxon>
        <taxon>Bacillales</taxon>
        <taxon>Listeriaceae</taxon>
        <taxon>Listeria</taxon>
    </lineage>
</organism>
<keyword evidence="2" id="KW-1185">Reference proteome</keyword>
<gene>
    <name evidence="1" type="ORF">UE46_05165</name>
</gene>
<dbReference type="Proteomes" id="UP000223060">
    <property type="component" value="Chromosome"/>
</dbReference>
<evidence type="ECO:0000313" key="2">
    <source>
        <dbReference type="Proteomes" id="UP000223060"/>
    </source>
</evidence>
<proteinExistence type="predicted"/>
<reference evidence="2" key="1">
    <citation type="submission" date="2015-03" db="EMBL/GenBank/DDBJ databases">
        <authorList>
            <person name="Ferrari E."/>
            <person name="Walter M.C."/>
            <person name="Huptas C."/>
            <person name="Scherer S."/>
            <person name="Mueller-Herbst S."/>
        </authorList>
    </citation>
    <scope>NUCLEOTIDE SEQUENCE [LARGE SCALE GENOMIC DNA]</scope>
    <source>
        <strain evidence="2">LWP01</strain>
    </source>
</reference>